<feature type="compositionally biased region" description="Basic and acidic residues" evidence="1">
    <location>
        <begin position="125"/>
        <end position="143"/>
    </location>
</feature>
<feature type="compositionally biased region" description="Basic residues" evidence="1">
    <location>
        <begin position="447"/>
        <end position="461"/>
    </location>
</feature>
<feature type="region of interest" description="Disordered" evidence="1">
    <location>
        <begin position="32"/>
        <end position="64"/>
    </location>
</feature>
<sequence>MQFRDDPLLRDHLMEFTATTHSSVNLLRSSSVNPLRSSSASPRGSVQRVPPPDPNLRRGWPERKSFGSLLGGTILEAGHPIGSNRRPAELHRIPTTAPPARQHGHVAGFARDVVVVPVRSAVDGSRLDERQHRGPAEAGDTRSRRTQHGTNQRRVTPSEATAGPQSSTKLGRRRLPPDNMDTLQASHATSSSFRLAPQSTAVASTRGNIVVPQNGTIYYDRPGCQSTGRYKYDHPGYQSTGRYTTIVPANPARTGRVRHECPFRSDRTAHRFPTRIPPARSRFRSRRRYGSLSSRPPRRRSRLARDNNTCPFRSDRIAHRIPTRIKPAPFQASLATSLRFAQQSTSSEADPADKARHGTRAAARPHEGGDVADPQSSPNPDVTSQPGHVERFRTRSGYRPVQISWKRFRSAVLRGTGRPGEEGRGENPAPLLYLEIVGTPESEYGKRRAPKGSGRRQHHRPTSAAGCRDRDSAGAPLFRFLRRYGESCASSERRDREPAAWTGPASGRDPGSAGAPPLPLRRNTTLQRHGESGASSERRDREPAAWTGPASSRDPGSAGAPPLPLRRNTTLERHGESGASSERRDREPAAWTGPASGRDPGSAGAPPLPLRRNTTLERHGESGASSERRDREPAVAKSTASCRDSDSAGARRVPFRSEAPARGVPRRNAGTASTPPGPGRATSRYTKTREGSSRALIRGPSTSFVHSHPAPRARGELLSNLGSAARSSTHLPLYRATSVPAILETFFVSGALRHDACRRGGEGTESRAVS</sequence>
<evidence type="ECO:0000313" key="2">
    <source>
        <dbReference type="EMBL" id="GFR23779.1"/>
    </source>
</evidence>
<feature type="compositionally biased region" description="Polar residues" evidence="1">
    <location>
        <begin position="337"/>
        <end position="348"/>
    </location>
</feature>
<evidence type="ECO:0000313" key="3">
    <source>
        <dbReference type="Proteomes" id="UP000887116"/>
    </source>
</evidence>
<feature type="compositionally biased region" description="Low complexity" evidence="1">
    <location>
        <begin position="32"/>
        <end position="42"/>
    </location>
</feature>
<dbReference type="Proteomes" id="UP000887116">
    <property type="component" value="Unassembled WGS sequence"/>
</dbReference>
<feature type="region of interest" description="Disordered" evidence="1">
    <location>
        <begin position="442"/>
        <end position="471"/>
    </location>
</feature>
<dbReference type="EMBL" id="BMAO01038283">
    <property type="protein sequence ID" value="GFR23779.1"/>
    <property type="molecule type" value="Genomic_DNA"/>
</dbReference>
<feature type="compositionally biased region" description="Basic and acidic residues" evidence="1">
    <location>
        <begin position="569"/>
        <end position="588"/>
    </location>
</feature>
<reference evidence="2" key="1">
    <citation type="submission" date="2020-07" db="EMBL/GenBank/DDBJ databases">
        <title>Multicomponent nature underlies the extraordinary mechanical properties of spider dragline silk.</title>
        <authorList>
            <person name="Kono N."/>
            <person name="Nakamura H."/>
            <person name="Mori M."/>
            <person name="Yoshida Y."/>
            <person name="Ohtoshi R."/>
            <person name="Malay A.D."/>
            <person name="Moran D.A.P."/>
            <person name="Tomita M."/>
            <person name="Numata K."/>
            <person name="Arakawa K."/>
        </authorList>
    </citation>
    <scope>NUCLEOTIDE SEQUENCE</scope>
</reference>
<feature type="compositionally biased region" description="Basic and acidic residues" evidence="1">
    <location>
        <begin position="614"/>
        <end position="634"/>
    </location>
</feature>
<accession>A0A8X6IK82</accession>
<feature type="compositionally biased region" description="Polar residues" evidence="1">
    <location>
        <begin position="181"/>
        <end position="194"/>
    </location>
</feature>
<comment type="caution">
    <text evidence="2">The sequence shown here is derived from an EMBL/GenBank/DDBJ whole genome shotgun (WGS) entry which is preliminary data.</text>
</comment>
<organism evidence="2 3">
    <name type="scientific">Trichonephila clavata</name>
    <name type="common">Joro spider</name>
    <name type="synonym">Nephila clavata</name>
    <dbReference type="NCBI Taxonomy" id="2740835"/>
    <lineage>
        <taxon>Eukaryota</taxon>
        <taxon>Metazoa</taxon>
        <taxon>Ecdysozoa</taxon>
        <taxon>Arthropoda</taxon>
        <taxon>Chelicerata</taxon>
        <taxon>Arachnida</taxon>
        <taxon>Araneae</taxon>
        <taxon>Araneomorphae</taxon>
        <taxon>Entelegynae</taxon>
        <taxon>Araneoidea</taxon>
        <taxon>Nephilidae</taxon>
        <taxon>Trichonephila</taxon>
    </lineage>
</organism>
<feature type="compositionally biased region" description="Basic and acidic residues" evidence="1">
    <location>
        <begin position="528"/>
        <end position="543"/>
    </location>
</feature>
<feature type="compositionally biased region" description="Basic and acidic residues" evidence="1">
    <location>
        <begin position="55"/>
        <end position="64"/>
    </location>
</feature>
<protein>
    <submittedName>
        <fullName evidence="2">Uncharacterized protein</fullName>
    </submittedName>
</protein>
<feature type="region of interest" description="Disordered" evidence="1">
    <location>
        <begin position="124"/>
        <end position="194"/>
    </location>
</feature>
<feature type="region of interest" description="Disordered" evidence="1">
    <location>
        <begin position="337"/>
        <end position="395"/>
    </location>
</feature>
<feature type="compositionally biased region" description="Polar residues" evidence="1">
    <location>
        <begin position="374"/>
        <end position="386"/>
    </location>
</feature>
<keyword evidence="3" id="KW-1185">Reference proteome</keyword>
<evidence type="ECO:0000256" key="1">
    <source>
        <dbReference type="SAM" id="MobiDB-lite"/>
    </source>
</evidence>
<proteinExistence type="predicted"/>
<feature type="region of interest" description="Disordered" evidence="1">
    <location>
        <begin position="270"/>
        <end position="325"/>
    </location>
</feature>
<feature type="compositionally biased region" description="Polar residues" evidence="1">
    <location>
        <begin position="148"/>
        <end position="169"/>
    </location>
</feature>
<name>A0A8X6IK82_TRICU</name>
<feature type="region of interest" description="Disordered" evidence="1">
    <location>
        <begin position="487"/>
        <end position="694"/>
    </location>
</feature>
<gene>
    <name evidence="2" type="ORF">TNCT_604261</name>
</gene>
<dbReference type="AlphaFoldDB" id="A0A8X6IK82"/>